<evidence type="ECO:0000256" key="2">
    <source>
        <dbReference type="ARBA" id="ARBA00022723"/>
    </source>
</evidence>
<dbReference type="GO" id="GO:0008270">
    <property type="term" value="F:zinc ion binding"/>
    <property type="evidence" value="ECO:0007669"/>
    <property type="project" value="UniProtKB-KW"/>
</dbReference>
<dbReference type="PANTHER" id="PTHR13278">
    <property type="entry name" value="ZINC FINGER PROTEIN 830"/>
    <property type="match status" value="1"/>
</dbReference>
<keyword evidence="8" id="KW-1185">Reference proteome</keyword>
<organism evidence="7 8">
    <name type="scientific">Dioszegia hungarica</name>
    <dbReference type="NCBI Taxonomy" id="4972"/>
    <lineage>
        <taxon>Eukaryota</taxon>
        <taxon>Fungi</taxon>
        <taxon>Dikarya</taxon>
        <taxon>Basidiomycota</taxon>
        <taxon>Agaricomycotina</taxon>
        <taxon>Tremellomycetes</taxon>
        <taxon>Tremellales</taxon>
        <taxon>Bulleribasidiaceae</taxon>
        <taxon>Dioszegia</taxon>
    </lineage>
</organism>
<proteinExistence type="predicted"/>
<keyword evidence="3" id="KW-0863">Zinc-finger</keyword>
<reference evidence="7" key="1">
    <citation type="journal article" date="2022" name="G3 (Bethesda)">
        <title>High quality genome of the basidiomycete yeast Dioszegia hungarica PDD-24b-2 isolated from cloud water.</title>
        <authorList>
            <person name="Jarrige D."/>
            <person name="Haridas S."/>
            <person name="Bleykasten-Grosshans C."/>
            <person name="Joly M."/>
            <person name="Nadalig T."/>
            <person name="Sancelme M."/>
            <person name="Vuilleumier S."/>
            <person name="Grigoriev I.V."/>
            <person name="Amato P."/>
            <person name="Bringel F."/>
        </authorList>
    </citation>
    <scope>NUCLEOTIDE SEQUENCE</scope>
    <source>
        <strain evidence="7">PDD-24b-2</strain>
    </source>
</reference>
<accession>A0AA38HCY8</accession>
<evidence type="ECO:0000313" key="7">
    <source>
        <dbReference type="EMBL" id="KAI9638777.1"/>
    </source>
</evidence>
<feature type="compositionally biased region" description="Low complexity" evidence="6">
    <location>
        <begin position="60"/>
        <end position="74"/>
    </location>
</feature>
<dbReference type="InterPro" id="IPR040050">
    <property type="entry name" value="ZNF830-like"/>
</dbReference>
<dbReference type="PANTHER" id="PTHR13278:SF0">
    <property type="entry name" value="ZINC FINGER PROTEIN 830"/>
    <property type="match status" value="1"/>
</dbReference>
<feature type="compositionally biased region" description="Acidic residues" evidence="6">
    <location>
        <begin position="231"/>
        <end position="240"/>
    </location>
</feature>
<comment type="caution">
    <text evidence="7">The sequence shown here is derived from an EMBL/GenBank/DDBJ whole genome shotgun (WGS) entry which is preliminary data.</text>
</comment>
<feature type="compositionally biased region" description="Low complexity" evidence="6">
    <location>
        <begin position="132"/>
        <end position="145"/>
    </location>
</feature>
<dbReference type="RefSeq" id="XP_052948554.1">
    <property type="nucleotide sequence ID" value="XM_053088211.1"/>
</dbReference>
<evidence type="ECO:0000256" key="3">
    <source>
        <dbReference type="ARBA" id="ARBA00022771"/>
    </source>
</evidence>
<dbReference type="EMBL" id="JAKWFO010000002">
    <property type="protein sequence ID" value="KAI9638777.1"/>
    <property type="molecule type" value="Genomic_DNA"/>
</dbReference>
<dbReference type="GeneID" id="77727416"/>
<dbReference type="GO" id="GO:0033260">
    <property type="term" value="P:nuclear DNA replication"/>
    <property type="evidence" value="ECO:0007669"/>
    <property type="project" value="TreeGrafter"/>
</dbReference>
<evidence type="ECO:0000256" key="1">
    <source>
        <dbReference type="ARBA" id="ARBA00004123"/>
    </source>
</evidence>
<feature type="compositionally biased region" description="Polar residues" evidence="6">
    <location>
        <begin position="187"/>
        <end position="197"/>
    </location>
</feature>
<sequence length="310" mass="33084">MDARSLLRAKKAEARIEHPYAAYSARGELRCSVCAVPVKQWDAHLLTKQHRTSAAREKANQAAAAKKAASSAAPAKRDISSSGGDEEGGAGPSAKRPKAGPAGLPEGFFSKGNAPVEEDDDEEEQVEEEHQGLGSSAGAGPSTATGTGGIQLYAETKATGDGELDDFLASLSGPTDPISEPAEYAITKSSQQTQAQARKNVPRYKEVEPGQASYEAAPVRNLPEGQKEAEAEQAVEPEETEKERRERLAREEREEIVRRLEEEERAQEDADSRVSSLKERMALLKKRREARGGAGAAKGKGKTANGADHA</sequence>
<feature type="region of interest" description="Disordered" evidence="6">
    <location>
        <begin position="52"/>
        <end position="310"/>
    </location>
</feature>
<dbReference type="AlphaFoldDB" id="A0AA38HCY8"/>
<keyword evidence="5" id="KW-0539">Nucleus</keyword>
<dbReference type="GO" id="GO:0003676">
    <property type="term" value="F:nucleic acid binding"/>
    <property type="evidence" value="ECO:0007669"/>
    <property type="project" value="InterPro"/>
</dbReference>
<gene>
    <name evidence="7" type="ORF">MKK02DRAFT_31098</name>
</gene>
<keyword evidence="2" id="KW-0479">Metal-binding</keyword>
<name>A0AA38HCY8_9TREE</name>
<evidence type="ECO:0000256" key="4">
    <source>
        <dbReference type="ARBA" id="ARBA00022833"/>
    </source>
</evidence>
<dbReference type="GO" id="GO:0005681">
    <property type="term" value="C:spliceosomal complex"/>
    <property type="evidence" value="ECO:0007669"/>
    <property type="project" value="InterPro"/>
</dbReference>
<comment type="subcellular location">
    <subcellularLocation>
        <location evidence="1">Nucleus</location>
    </subcellularLocation>
</comment>
<feature type="compositionally biased region" description="Basic and acidic residues" evidence="6">
    <location>
        <begin position="241"/>
        <end position="282"/>
    </location>
</feature>
<evidence type="ECO:0000256" key="6">
    <source>
        <dbReference type="SAM" id="MobiDB-lite"/>
    </source>
</evidence>
<dbReference type="GO" id="GO:0044773">
    <property type="term" value="P:mitotic DNA damage checkpoint signaling"/>
    <property type="evidence" value="ECO:0007669"/>
    <property type="project" value="TreeGrafter"/>
</dbReference>
<evidence type="ECO:0000313" key="8">
    <source>
        <dbReference type="Proteomes" id="UP001164286"/>
    </source>
</evidence>
<feature type="compositionally biased region" description="Acidic residues" evidence="6">
    <location>
        <begin position="116"/>
        <end position="127"/>
    </location>
</feature>
<dbReference type="Proteomes" id="UP001164286">
    <property type="component" value="Unassembled WGS sequence"/>
</dbReference>
<dbReference type="GO" id="GO:0033314">
    <property type="term" value="P:mitotic DNA replication checkpoint signaling"/>
    <property type="evidence" value="ECO:0007669"/>
    <property type="project" value="TreeGrafter"/>
</dbReference>
<evidence type="ECO:0008006" key="9">
    <source>
        <dbReference type="Google" id="ProtNLM"/>
    </source>
</evidence>
<protein>
    <recommendedName>
        <fullName evidence="9">Zinc finger protein 830</fullName>
    </recommendedName>
</protein>
<evidence type="ECO:0000256" key="5">
    <source>
        <dbReference type="ARBA" id="ARBA00023242"/>
    </source>
</evidence>
<keyword evidence="4" id="KW-0862">Zinc</keyword>